<dbReference type="SUPFAM" id="SSF52540">
    <property type="entry name" value="P-loop containing nucleoside triphosphate hydrolases"/>
    <property type="match status" value="1"/>
</dbReference>
<dbReference type="AlphaFoldDB" id="A0AAF1A3V7"/>
<name>A0AAF1A3V7_SOLVR</name>
<protein>
    <recommendedName>
        <fullName evidence="5">NB-ARC domain-containing protein</fullName>
    </recommendedName>
</protein>
<gene>
    <name evidence="3" type="ORF">MTR67_053180</name>
</gene>
<keyword evidence="2" id="KW-0433">Leucine-rich repeat</keyword>
<comment type="similarity">
    <text evidence="1">Belongs to the disease resistance NB-LRR family.</text>
</comment>
<dbReference type="EMBL" id="CP133623">
    <property type="protein sequence ID" value="WMV59795.1"/>
    <property type="molecule type" value="Genomic_DNA"/>
</dbReference>
<accession>A0AAF1A3V7</accession>
<dbReference type="InterPro" id="IPR027417">
    <property type="entry name" value="P-loop_NTPase"/>
</dbReference>
<evidence type="ECO:0008006" key="5">
    <source>
        <dbReference type="Google" id="ProtNLM"/>
    </source>
</evidence>
<keyword evidence="4" id="KW-1185">Reference proteome</keyword>
<evidence type="ECO:0000313" key="4">
    <source>
        <dbReference type="Proteomes" id="UP001234989"/>
    </source>
</evidence>
<dbReference type="PANTHER" id="PTHR23155">
    <property type="entry name" value="DISEASE RESISTANCE PROTEIN RP"/>
    <property type="match status" value="1"/>
</dbReference>
<evidence type="ECO:0000313" key="3">
    <source>
        <dbReference type="EMBL" id="WMV59795.1"/>
    </source>
</evidence>
<reference evidence="3" key="1">
    <citation type="submission" date="2023-08" db="EMBL/GenBank/DDBJ databases">
        <title>A de novo genome assembly of Solanum verrucosum Schlechtendal, a Mexican diploid species geographically isolated from the other diploid A-genome species in potato relatives.</title>
        <authorList>
            <person name="Hosaka K."/>
        </authorList>
    </citation>
    <scope>NUCLEOTIDE SEQUENCE</scope>
    <source>
        <tissue evidence="3">Young leaves</tissue>
    </source>
</reference>
<dbReference type="Gene3D" id="1.10.8.430">
    <property type="entry name" value="Helical domain of apoptotic protease-activating factors"/>
    <property type="match status" value="1"/>
</dbReference>
<evidence type="ECO:0000256" key="1">
    <source>
        <dbReference type="ARBA" id="ARBA00008894"/>
    </source>
</evidence>
<dbReference type="Gene3D" id="1.10.10.10">
    <property type="entry name" value="Winged helix-like DNA-binding domain superfamily/Winged helix DNA-binding domain"/>
    <property type="match status" value="1"/>
</dbReference>
<evidence type="ECO:0000256" key="2">
    <source>
        <dbReference type="ARBA" id="ARBA00022614"/>
    </source>
</evidence>
<dbReference type="GO" id="GO:0005737">
    <property type="term" value="C:cytoplasm"/>
    <property type="evidence" value="ECO:0007669"/>
    <property type="project" value="UniProtKB-SubCell"/>
</dbReference>
<organism evidence="3 4">
    <name type="scientific">Solanum verrucosum</name>
    <dbReference type="NCBI Taxonomy" id="315347"/>
    <lineage>
        <taxon>Eukaryota</taxon>
        <taxon>Viridiplantae</taxon>
        <taxon>Streptophyta</taxon>
        <taxon>Embryophyta</taxon>
        <taxon>Tracheophyta</taxon>
        <taxon>Spermatophyta</taxon>
        <taxon>Magnoliopsida</taxon>
        <taxon>eudicotyledons</taxon>
        <taxon>Gunneridae</taxon>
        <taxon>Pentapetalae</taxon>
        <taxon>asterids</taxon>
        <taxon>lamiids</taxon>
        <taxon>Solanales</taxon>
        <taxon>Solanaceae</taxon>
        <taxon>Solanoideae</taxon>
        <taxon>Solaneae</taxon>
        <taxon>Solanum</taxon>
    </lineage>
</organism>
<dbReference type="InterPro" id="IPR036388">
    <property type="entry name" value="WH-like_DNA-bd_sf"/>
</dbReference>
<dbReference type="InterPro" id="IPR042197">
    <property type="entry name" value="Apaf_helical"/>
</dbReference>
<dbReference type="InterPro" id="IPR044974">
    <property type="entry name" value="Disease_R_plants"/>
</dbReference>
<dbReference type="GO" id="GO:0005524">
    <property type="term" value="F:ATP binding"/>
    <property type="evidence" value="ECO:0007669"/>
    <property type="project" value="UniProtKB-KW"/>
</dbReference>
<dbReference type="Proteomes" id="UP001234989">
    <property type="component" value="Chromosome 12"/>
</dbReference>
<proteinExistence type="inferred from homology"/>
<sequence length="109" mass="12046">MTTRNVEVAEYASSEFEQLGKLIALKCGGLTLAIVATAGVVSKSGKTLNVWRSVVENVSLAVSTDLEVQCMTVLALSYHHLPRHLKPCFLYFAIFPEDEVIFVDKLMEL</sequence>
<dbReference type="PANTHER" id="PTHR23155:SF1152">
    <property type="entry name" value="AAA+ ATPASE DOMAIN-CONTAINING PROTEIN"/>
    <property type="match status" value="1"/>
</dbReference>
<dbReference type="GO" id="GO:0098542">
    <property type="term" value="P:defense response to other organism"/>
    <property type="evidence" value="ECO:0007669"/>
    <property type="project" value="TreeGrafter"/>
</dbReference>